<dbReference type="PANTHER" id="PTHR31549:SF279">
    <property type="match status" value="1"/>
</dbReference>
<protein>
    <submittedName>
        <fullName evidence="3">Uncharacterized protein</fullName>
    </submittedName>
</protein>
<dbReference type="EMBL" id="MNCJ02000325">
    <property type="protein sequence ID" value="KAF5788238.1"/>
    <property type="molecule type" value="Genomic_DNA"/>
</dbReference>
<dbReference type="Pfam" id="PF03140">
    <property type="entry name" value="DUF247"/>
    <property type="match status" value="1"/>
</dbReference>
<proteinExistence type="predicted"/>
<dbReference type="EMBL" id="CM007899">
    <property type="protein sequence ID" value="OTG12940.1"/>
    <property type="molecule type" value="Genomic_DNA"/>
</dbReference>
<organism evidence="3 4">
    <name type="scientific">Helianthus annuus</name>
    <name type="common">Common sunflower</name>
    <dbReference type="NCBI Taxonomy" id="4232"/>
    <lineage>
        <taxon>Eukaryota</taxon>
        <taxon>Viridiplantae</taxon>
        <taxon>Streptophyta</taxon>
        <taxon>Embryophyta</taxon>
        <taxon>Tracheophyta</taxon>
        <taxon>Spermatophyta</taxon>
        <taxon>Magnoliopsida</taxon>
        <taxon>eudicotyledons</taxon>
        <taxon>Gunneridae</taxon>
        <taxon>Pentapetalae</taxon>
        <taxon>asterids</taxon>
        <taxon>campanulids</taxon>
        <taxon>Asterales</taxon>
        <taxon>Asteraceae</taxon>
        <taxon>Asteroideae</taxon>
        <taxon>Heliantheae alliance</taxon>
        <taxon>Heliantheae</taxon>
        <taxon>Helianthus</taxon>
    </lineage>
</organism>
<dbReference type="PANTHER" id="PTHR31549">
    <property type="entry name" value="PROTEIN, PUTATIVE (DUF247)-RELATED-RELATED"/>
    <property type="match status" value="1"/>
</dbReference>
<dbReference type="Gramene" id="mRNA:HanXRQr2_Chr10g0461791">
    <property type="protein sequence ID" value="CDS:HanXRQr2_Chr10g0461791.1"/>
    <property type="gene ID" value="HanXRQr2_Chr10g0461791"/>
</dbReference>
<dbReference type="InterPro" id="IPR004158">
    <property type="entry name" value="DUF247_pln"/>
</dbReference>
<dbReference type="InParanoid" id="A0A251TPC2"/>
<dbReference type="OMA" id="PVCICEV"/>
<keyword evidence="1" id="KW-0472">Membrane</keyword>
<evidence type="ECO:0000256" key="1">
    <source>
        <dbReference type="SAM" id="Phobius"/>
    </source>
</evidence>
<evidence type="ECO:0000313" key="4">
    <source>
        <dbReference type="Proteomes" id="UP000215914"/>
    </source>
</evidence>
<gene>
    <name evidence="3" type="ORF">HannXRQ_Chr10g0315131</name>
    <name evidence="2" type="ORF">HanXRQr2_Chr10g0461791</name>
</gene>
<dbReference type="Proteomes" id="UP000215914">
    <property type="component" value="Chromosome 10"/>
</dbReference>
<evidence type="ECO:0000313" key="2">
    <source>
        <dbReference type="EMBL" id="KAF5788238.1"/>
    </source>
</evidence>
<reference evidence="3" key="2">
    <citation type="submission" date="2017-02" db="EMBL/GenBank/DDBJ databases">
        <title>Sunflower complete genome.</title>
        <authorList>
            <person name="Langlade N."/>
            <person name="Munos S."/>
        </authorList>
    </citation>
    <scope>NUCLEOTIDE SEQUENCE [LARGE SCALE GENOMIC DNA]</scope>
    <source>
        <tissue evidence="3">Leaves</tissue>
    </source>
</reference>
<keyword evidence="1" id="KW-0812">Transmembrane</keyword>
<sequence length="514" mass="58841">MASLTPLLLNPNSGGKQWVDQISETLKTQTAITIDTPPVSIFEIPRPLKEEKLEAYVPQRVGLGPIHHFRPELYHKMEQNKLTAVKRVLKPHQIHDCEHIVEKVKKIVPLIRDCYDLYNDADDNMLAWLFTIDGMFLIDRLHAYSNQGHVMEANDLIMLENQIPLIVLKEIQKALLGKEAHAQEDFLESKFRYFCDSSSSFVLSEENINFNGANHLLDYMYNSIVNNGTLMPRKVYFTNPGNELSEENPTQELLEAVTRFAGVIPGVQPFYQIIEFVMQKFGEFLEEKTTAEEIKVPSVTELRKVAGVEFRLSPRNEGIRNINFVQGKVRYCYLPLITLGSDSEVVLRNLVAYEKLMAKNSFMGGYGLELTEYVDFMSGIIDTEKDVKLLREQKIIEGDLSDEEIVKMFNGIGKSRLKMSGESELRKTVAQMNMVYESTPSIWVQKTIEKRFQASAKSITFFITISTALILICEVYLMVNGFNSLHMMLARFLRARLSRLLHFFYGPRGPNAII</sequence>
<keyword evidence="4" id="KW-1185">Reference proteome</keyword>
<feature type="transmembrane region" description="Helical" evidence="1">
    <location>
        <begin position="459"/>
        <end position="479"/>
    </location>
</feature>
<reference evidence="2" key="3">
    <citation type="submission" date="2020-06" db="EMBL/GenBank/DDBJ databases">
        <title>Helianthus annuus Genome sequencing and assembly Release 2.</title>
        <authorList>
            <person name="Gouzy J."/>
            <person name="Langlade N."/>
            <person name="Munos S."/>
        </authorList>
    </citation>
    <scope>NUCLEOTIDE SEQUENCE</scope>
    <source>
        <tissue evidence="2">Leaves</tissue>
    </source>
</reference>
<reference evidence="2 4" key="1">
    <citation type="journal article" date="2017" name="Nature">
        <title>The sunflower genome provides insights into oil metabolism, flowering and Asterid evolution.</title>
        <authorList>
            <person name="Badouin H."/>
            <person name="Gouzy J."/>
            <person name="Grassa C.J."/>
            <person name="Murat F."/>
            <person name="Staton S.E."/>
            <person name="Cottret L."/>
            <person name="Lelandais-Briere C."/>
            <person name="Owens G.L."/>
            <person name="Carrere S."/>
            <person name="Mayjonade B."/>
            <person name="Legrand L."/>
            <person name="Gill N."/>
            <person name="Kane N.C."/>
            <person name="Bowers J.E."/>
            <person name="Hubner S."/>
            <person name="Bellec A."/>
            <person name="Berard A."/>
            <person name="Berges H."/>
            <person name="Blanchet N."/>
            <person name="Boniface M.C."/>
            <person name="Brunel D."/>
            <person name="Catrice O."/>
            <person name="Chaidir N."/>
            <person name="Claudel C."/>
            <person name="Donnadieu C."/>
            <person name="Faraut T."/>
            <person name="Fievet G."/>
            <person name="Helmstetter N."/>
            <person name="King M."/>
            <person name="Knapp S.J."/>
            <person name="Lai Z."/>
            <person name="Le Paslier M.C."/>
            <person name="Lippi Y."/>
            <person name="Lorenzon L."/>
            <person name="Mandel J.R."/>
            <person name="Marage G."/>
            <person name="Marchand G."/>
            <person name="Marquand E."/>
            <person name="Bret-Mestries E."/>
            <person name="Morien E."/>
            <person name="Nambeesan S."/>
            <person name="Nguyen T."/>
            <person name="Pegot-Espagnet P."/>
            <person name="Pouilly N."/>
            <person name="Raftis F."/>
            <person name="Sallet E."/>
            <person name="Schiex T."/>
            <person name="Thomas J."/>
            <person name="Vandecasteele C."/>
            <person name="Vares D."/>
            <person name="Vear F."/>
            <person name="Vautrin S."/>
            <person name="Crespi M."/>
            <person name="Mangin B."/>
            <person name="Burke J.M."/>
            <person name="Salse J."/>
            <person name="Munos S."/>
            <person name="Vincourt P."/>
            <person name="Rieseberg L.H."/>
            <person name="Langlade N.B."/>
        </authorList>
    </citation>
    <scope>NUCLEOTIDE SEQUENCE [LARGE SCALE GENOMIC DNA]</scope>
    <source>
        <strain evidence="4">cv. SF193</strain>
        <tissue evidence="2">Leaves</tissue>
    </source>
</reference>
<accession>A0A251TPC2</accession>
<evidence type="ECO:0000313" key="3">
    <source>
        <dbReference type="EMBL" id="OTG12940.1"/>
    </source>
</evidence>
<dbReference type="AlphaFoldDB" id="A0A251TPC2"/>
<keyword evidence="1" id="KW-1133">Transmembrane helix</keyword>
<name>A0A251TPC2_HELAN</name>